<dbReference type="EMBL" id="MH651182">
    <property type="protein sequence ID" value="AXQ64448.1"/>
    <property type="molecule type" value="Genomic_DNA"/>
</dbReference>
<evidence type="ECO:0000313" key="2">
    <source>
        <dbReference type="Proteomes" id="UP000261731"/>
    </source>
</evidence>
<dbReference type="Proteomes" id="UP000261731">
    <property type="component" value="Segment"/>
</dbReference>
<dbReference type="KEGG" id="vg:70080451"/>
<gene>
    <name evidence="1" type="primary">79</name>
    <name evidence="1" type="ORF">SEA_NEVILLE_79</name>
</gene>
<sequence length="57" mass="6282">MMYVPPDRPALECQSCGTALQALTDAQAADMALNPYNYIAFCAPCKRKGYHIEPGFQ</sequence>
<reference evidence="1 2" key="1">
    <citation type="submission" date="2018-07" db="EMBL/GenBank/DDBJ databases">
        <authorList>
            <person name="Bragdon E."/>
            <person name="Orellana H."/>
            <person name="Sterchele H."/>
            <person name="Molloy S.D."/>
            <person name="Garlena R.A."/>
            <person name="Russell D.A."/>
            <person name="Pope W.H."/>
            <person name="Jacobs-Sera D."/>
            <person name="Hatfull G.F."/>
        </authorList>
    </citation>
    <scope>NUCLEOTIDE SEQUENCE [LARGE SCALE GENOMIC DNA]</scope>
</reference>
<dbReference type="GeneID" id="70080451"/>
<organism evidence="1 2">
    <name type="scientific">Gordonia phage Neville</name>
    <dbReference type="NCBI Taxonomy" id="2301693"/>
    <lineage>
        <taxon>Viruses</taxon>
        <taxon>Duplodnaviria</taxon>
        <taxon>Heunggongvirae</taxon>
        <taxon>Uroviricota</taxon>
        <taxon>Caudoviricetes</taxon>
        <taxon>Deeyouvirinae</taxon>
        <taxon>Nevillevirus</taxon>
        <taxon>Nevillevirus neville</taxon>
    </lineage>
</organism>
<keyword evidence="2" id="KW-1185">Reference proteome</keyword>
<name>A0A385E0A4_9CAUD</name>
<accession>A0A385E0A4</accession>
<dbReference type="RefSeq" id="YP_010245935.1">
    <property type="nucleotide sequence ID" value="NC_060131.1"/>
</dbReference>
<evidence type="ECO:0000313" key="1">
    <source>
        <dbReference type="EMBL" id="AXQ64448.1"/>
    </source>
</evidence>
<proteinExistence type="predicted"/>
<protein>
    <submittedName>
        <fullName evidence="1">Uncharacterized protein</fullName>
    </submittedName>
</protein>